<dbReference type="EMBL" id="BAABGT010000034">
    <property type="protein sequence ID" value="GAA4547238.1"/>
    <property type="molecule type" value="Genomic_DNA"/>
</dbReference>
<dbReference type="Proteomes" id="UP001501598">
    <property type="component" value="Unassembled WGS sequence"/>
</dbReference>
<organism evidence="1 2">
    <name type="scientific">Pseudonocardia xishanensis</name>
    <dbReference type="NCBI Taxonomy" id="630995"/>
    <lineage>
        <taxon>Bacteria</taxon>
        <taxon>Bacillati</taxon>
        <taxon>Actinomycetota</taxon>
        <taxon>Actinomycetes</taxon>
        <taxon>Pseudonocardiales</taxon>
        <taxon>Pseudonocardiaceae</taxon>
        <taxon>Pseudonocardia</taxon>
    </lineage>
</organism>
<comment type="caution">
    <text evidence="1">The sequence shown here is derived from an EMBL/GenBank/DDBJ whole genome shotgun (WGS) entry which is preliminary data.</text>
</comment>
<dbReference type="RefSeq" id="WP_345418087.1">
    <property type="nucleotide sequence ID" value="NZ_BAABGT010000034.1"/>
</dbReference>
<sequence length="244" mass="27614">MACPKCGGTRSELLEPSWVKCTVIVDTKTEDWYREGEFVPVYCNQIYEINPDPAQADNPQCFCGEYQSLEVCADSSRPLCFKHLSRVEGRPLCAPCVNNRWVNPVPEEPTLPERFRPKPVPEHPLVTRLKAWDDATWKLRKAGALTFRTLAQSMVDAGYETETFTGKKRWIGSAPTSVVGWRVVTREMPVDGSAWDMGSWVILGTNGDLWQYRGPHLSEAEFGPQFDAKAFLEIVRAAYEKQLP</sequence>
<keyword evidence="2" id="KW-1185">Reference proteome</keyword>
<accession>A0ABP8RSF9</accession>
<evidence type="ECO:0000313" key="2">
    <source>
        <dbReference type="Proteomes" id="UP001501598"/>
    </source>
</evidence>
<evidence type="ECO:0000313" key="1">
    <source>
        <dbReference type="EMBL" id="GAA4547238.1"/>
    </source>
</evidence>
<protein>
    <submittedName>
        <fullName evidence="1">Uncharacterized protein</fullName>
    </submittedName>
</protein>
<reference evidence="2" key="1">
    <citation type="journal article" date="2019" name="Int. J. Syst. Evol. Microbiol.">
        <title>The Global Catalogue of Microorganisms (GCM) 10K type strain sequencing project: providing services to taxonomists for standard genome sequencing and annotation.</title>
        <authorList>
            <consortium name="The Broad Institute Genomics Platform"/>
            <consortium name="The Broad Institute Genome Sequencing Center for Infectious Disease"/>
            <person name="Wu L."/>
            <person name="Ma J."/>
        </authorList>
    </citation>
    <scope>NUCLEOTIDE SEQUENCE [LARGE SCALE GENOMIC DNA]</scope>
    <source>
        <strain evidence="2">JCM 17906</strain>
    </source>
</reference>
<proteinExistence type="predicted"/>
<gene>
    <name evidence="1" type="ORF">GCM10023175_31160</name>
</gene>
<name>A0ABP8RSF9_9PSEU</name>